<reference evidence="7" key="1">
    <citation type="submission" date="2022-04" db="EMBL/GenBank/DDBJ databases">
        <title>A functionally conserved STORR gene fusion in Papaver species that diverged 16.8 million years ago.</title>
        <authorList>
            <person name="Catania T."/>
        </authorList>
    </citation>
    <scope>NUCLEOTIDE SEQUENCE</scope>
    <source>
        <strain evidence="7">S-188037</strain>
    </source>
</reference>
<name>A0AAD4X5V3_9MAGN</name>
<dbReference type="GO" id="GO:0016787">
    <property type="term" value="F:hydrolase activity"/>
    <property type="evidence" value="ECO:0007669"/>
    <property type="project" value="UniProtKB-KW"/>
</dbReference>
<evidence type="ECO:0000256" key="2">
    <source>
        <dbReference type="ARBA" id="ARBA00004191"/>
    </source>
</evidence>
<feature type="transmembrane region" description="Helical" evidence="6">
    <location>
        <begin position="25"/>
        <end position="44"/>
    </location>
</feature>
<keyword evidence="6" id="KW-0812">Transmembrane</keyword>
<keyword evidence="6" id="KW-0472">Membrane</keyword>
<comment type="subcellular location">
    <subcellularLocation>
        <location evidence="2 5">Secreted</location>
        <location evidence="2 5">Cell wall</location>
    </subcellularLocation>
</comment>
<evidence type="ECO:0000313" key="7">
    <source>
        <dbReference type="EMBL" id="KAI3851881.1"/>
    </source>
</evidence>
<organism evidence="7 8">
    <name type="scientific">Papaver atlanticum</name>
    <dbReference type="NCBI Taxonomy" id="357466"/>
    <lineage>
        <taxon>Eukaryota</taxon>
        <taxon>Viridiplantae</taxon>
        <taxon>Streptophyta</taxon>
        <taxon>Embryophyta</taxon>
        <taxon>Tracheophyta</taxon>
        <taxon>Spermatophyta</taxon>
        <taxon>Magnoliopsida</taxon>
        <taxon>Ranunculales</taxon>
        <taxon>Papaveraceae</taxon>
        <taxon>Papaveroideae</taxon>
        <taxon>Papaver</taxon>
    </lineage>
</organism>
<gene>
    <name evidence="7" type="ORF">MKW98_019880</name>
</gene>
<keyword evidence="5" id="KW-0964">Secreted</keyword>
<dbReference type="GO" id="GO:0071555">
    <property type="term" value="P:cell wall organization"/>
    <property type="evidence" value="ECO:0007669"/>
    <property type="project" value="UniProtKB-KW"/>
</dbReference>
<dbReference type="InterPro" id="IPR004963">
    <property type="entry name" value="PAE/NOTUM"/>
</dbReference>
<dbReference type="PANTHER" id="PTHR21562:SF83">
    <property type="entry name" value="PECTIN ACETYLESTERASE 4"/>
    <property type="match status" value="1"/>
</dbReference>
<accession>A0AAD4X5V3</accession>
<feature type="non-terminal residue" evidence="7">
    <location>
        <position position="1"/>
    </location>
</feature>
<keyword evidence="4 5" id="KW-0134">Cell wall</keyword>
<keyword evidence="8" id="KW-1185">Reference proteome</keyword>
<protein>
    <recommendedName>
        <fullName evidence="5">Pectin acetylesterase</fullName>
        <ecNumber evidence="5">3.1.1.-</ecNumber>
    </recommendedName>
</protein>
<dbReference type="Proteomes" id="UP001202328">
    <property type="component" value="Unassembled WGS sequence"/>
</dbReference>
<evidence type="ECO:0000256" key="4">
    <source>
        <dbReference type="ARBA" id="ARBA00022512"/>
    </source>
</evidence>
<proteinExistence type="inferred from homology"/>
<evidence type="ECO:0000256" key="5">
    <source>
        <dbReference type="RuleBase" id="RU363114"/>
    </source>
</evidence>
<evidence type="ECO:0000256" key="1">
    <source>
        <dbReference type="ARBA" id="ARBA00003534"/>
    </source>
</evidence>
<comment type="similarity">
    <text evidence="3 5">Belongs to the pectinacetylesterase family.</text>
</comment>
<evidence type="ECO:0000313" key="8">
    <source>
        <dbReference type="Proteomes" id="UP001202328"/>
    </source>
</evidence>
<dbReference type="EC" id="3.1.1.-" evidence="5"/>
<comment type="caution">
    <text evidence="7">The sequence shown here is derived from an EMBL/GenBank/DDBJ whole genome shotgun (WGS) entry which is preliminary data.</text>
</comment>
<keyword evidence="6" id="KW-1133">Transmembrane helix</keyword>
<evidence type="ECO:0000256" key="6">
    <source>
        <dbReference type="SAM" id="Phobius"/>
    </source>
</evidence>
<dbReference type="Pfam" id="PF03283">
    <property type="entry name" value="PAE"/>
    <property type="match status" value="1"/>
</dbReference>
<evidence type="ECO:0000256" key="3">
    <source>
        <dbReference type="ARBA" id="ARBA00005784"/>
    </source>
</evidence>
<comment type="function">
    <text evidence="1 5">Hydrolyzes acetyl esters in homogalacturonan regions of pectin. In type I primary cell wall, galacturonic acid residues of pectin can be acetylated at the O-2 and O-3 positions. Decreasing the degree of acetylation of pectin gels in vitro alters their physical properties.</text>
</comment>
<keyword evidence="5" id="KW-0378">Hydrolase</keyword>
<keyword evidence="5" id="KW-0961">Cell wall biogenesis/degradation</keyword>
<dbReference type="AlphaFoldDB" id="A0AAD4X5V3"/>
<dbReference type="PANTHER" id="PTHR21562">
    <property type="entry name" value="NOTUM-RELATED"/>
    <property type="match status" value="1"/>
</dbReference>
<dbReference type="EMBL" id="JAJJMB010015809">
    <property type="protein sequence ID" value="KAI3851881.1"/>
    <property type="molecule type" value="Genomic_DNA"/>
</dbReference>
<sequence>MEKLQTHESAERSRGCVPNRRTKDYYVSNGIRLLVVLIVIIYTANTTNALPSASYPSVDFIILHNATEIGAFCLDGSEPGYYFSKGFGSGSDNWLIHIE</sequence>